<reference evidence="1 2" key="1">
    <citation type="journal article" date="2013" name="BMC Genomics">
        <title>Genomics-driven discovery of the pneumocandin biosynthetic gene cluster in the fungus Glarea lozoyensis.</title>
        <authorList>
            <person name="Chen L."/>
            <person name="Yue Q."/>
            <person name="Zhang X."/>
            <person name="Xiang M."/>
            <person name="Wang C."/>
            <person name="Li S."/>
            <person name="Che Y."/>
            <person name="Ortiz-Lopez F.J."/>
            <person name="Bills G.F."/>
            <person name="Liu X."/>
            <person name="An Z."/>
        </authorList>
    </citation>
    <scope>NUCLEOTIDE SEQUENCE [LARGE SCALE GENOMIC DNA]</scope>
    <source>
        <strain evidence="2">ATCC 20868 / MF5171</strain>
    </source>
</reference>
<dbReference type="AlphaFoldDB" id="S3DH61"/>
<protein>
    <submittedName>
        <fullName evidence="1">Uncharacterized protein</fullName>
    </submittedName>
</protein>
<dbReference type="RefSeq" id="XP_008075809.1">
    <property type="nucleotide sequence ID" value="XM_008077618.1"/>
</dbReference>
<dbReference type="eggNOG" id="ENOG502SNT7">
    <property type="taxonomic scope" value="Eukaryota"/>
</dbReference>
<organism evidence="1 2">
    <name type="scientific">Glarea lozoyensis (strain ATCC 20868 / MF5171)</name>
    <dbReference type="NCBI Taxonomy" id="1116229"/>
    <lineage>
        <taxon>Eukaryota</taxon>
        <taxon>Fungi</taxon>
        <taxon>Dikarya</taxon>
        <taxon>Ascomycota</taxon>
        <taxon>Pezizomycotina</taxon>
        <taxon>Leotiomycetes</taxon>
        <taxon>Helotiales</taxon>
        <taxon>Helotiaceae</taxon>
        <taxon>Glarea</taxon>
    </lineage>
</organism>
<dbReference type="OrthoDB" id="2322999at2759"/>
<keyword evidence="2" id="KW-1185">Reference proteome</keyword>
<dbReference type="EMBL" id="KE145352">
    <property type="protein sequence ID" value="EPE36494.1"/>
    <property type="molecule type" value="Genomic_DNA"/>
</dbReference>
<dbReference type="HOGENOM" id="CLU_081054_0_0_1"/>
<name>S3DH61_GLAL2</name>
<dbReference type="KEGG" id="glz:GLAREA_08657"/>
<sequence length="294" mass="32170">MSSSAGLNHSPLTADAYNSLPHIDNVKELSNRQMHARDKLLHLINSHGLVNVFSIHLIHKHFNVAEGRVMVYETVKGTKHPDFQMCSPRIPSECQNLKGLFFRVSDGGQLAAYEYTTDPVVDVSACGTFFGDISTLMMALGVQDLFALTLKRVEPAANLLEFEISDLTSTILIPDLSGNQDGGNSRPTDWSFISPEVRNDEIDNQILVTKNRQDEELFCIAGTYVAGQDSTHPVAAGTVRCTVTRSGYHHEVITKGNGKIFINGQLIEKESAICEIITHAQRLISPNPGVAVAA</sequence>
<evidence type="ECO:0000313" key="2">
    <source>
        <dbReference type="Proteomes" id="UP000016922"/>
    </source>
</evidence>
<dbReference type="GeneID" id="19467705"/>
<evidence type="ECO:0000313" key="1">
    <source>
        <dbReference type="EMBL" id="EPE36494.1"/>
    </source>
</evidence>
<gene>
    <name evidence="1" type="ORF">GLAREA_08657</name>
</gene>
<proteinExistence type="predicted"/>
<accession>S3DH61</accession>
<dbReference type="Proteomes" id="UP000016922">
    <property type="component" value="Unassembled WGS sequence"/>
</dbReference>